<gene>
    <name evidence="4" type="ORF">DIS17_04680</name>
</gene>
<dbReference type="RefSeq" id="WP_087717284.1">
    <property type="nucleotide sequence ID" value="NZ_CP021456.1"/>
</dbReference>
<dbReference type="Gene3D" id="3.40.50.2000">
    <property type="entry name" value="Glycogen Phosphorylase B"/>
    <property type="match status" value="2"/>
</dbReference>
<dbReference type="EMBL" id="QFDK01000004">
    <property type="protein sequence ID" value="TOZ04801.1"/>
    <property type="molecule type" value="Genomic_DNA"/>
</dbReference>
<proteinExistence type="predicted"/>
<dbReference type="Pfam" id="PF00534">
    <property type="entry name" value="Glycos_transf_1"/>
    <property type="match status" value="1"/>
</dbReference>
<evidence type="ECO:0000313" key="5">
    <source>
        <dbReference type="Proteomes" id="UP000785759"/>
    </source>
</evidence>
<accession>A0AAJ5FMI2</accession>
<name>A0AAJ5FMI2_LEVBR</name>
<dbReference type="SUPFAM" id="SSF53756">
    <property type="entry name" value="UDP-Glycosyltransferase/glycogen phosphorylase"/>
    <property type="match status" value="1"/>
</dbReference>
<protein>
    <submittedName>
        <fullName evidence="4">Poly(Glycerol-phosphate) alpha-glucosyltransferase</fullName>
    </submittedName>
</protein>
<dbReference type="Proteomes" id="UP000785759">
    <property type="component" value="Unassembled WGS sequence"/>
</dbReference>
<dbReference type="GO" id="GO:0016757">
    <property type="term" value="F:glycosyltransferase activity"/>
    <property type="evidence" value="ECO:0007669"/>
    <property type="project" value="UniProtKB-KW"/>
</dbReference>
<evidence type="ECO:0000256" key="2">
    <source>
        <dbReference type="ARBA" id="ARBA00022679"/>
    </source>
</evidence>
<evidence type="ECO:0000313" key="4">
    <source>
        <dbReference type="EMBL" id="TOZ04801.1"/>
    </source>
</evidence>
<dbReference type="PANTHER" id="PTHR12526">
    <property type="entry name" value="GLYCOSYLTRANSFERASE"/>
    <property type="match status" value="1"/>
</dbReference>
<dbReference type="AlphaFoldDB" id="A0AAJ5FMI2"/>
<dbReference type="PANTHER" id="PTHR12526:SF629">
    <property type="entry name" value="TEICHURONIC ACID BIOSYNTHESIS GLYCOSYLTRANSFERASE TUAH-RELATED"/>
    <property type="match status" value="1"/>
</dbReference>
<evidence type="ECO:0000259" key="3">
    <source>
        <dbReference type="Pfam" id="PF00534"/>
    </source>
</evidence>
<sequence length="508" mass="59833">MNYFVNVYLGDTISGIEEAQFKRLQLFKDAKIPAKILYLGYNSRLYEFSKKFDVLGSTFSMYDYFQGFMDYSSNYANIDWRKYWEQQCHYRLQYIDGTFDIRVMDENDIFIMYAHFLNKTYTRIDYINFFNRSHAKIRRDVYDSRGYLSRTSFLSQGDQINTEVYYDQHQKVRLIKNCRVIDGRSVLRKITLKNYHQRDYFFDSENELRTFFLNELFRTGDMYYCDRTSVLAIPFYNTKPEVQVAAVIHSTHVRAGQDVITGVLKHNVYEFALEHPEHWNRLIVSTGQQRQDLLARFKNLPPVVAIPVGYATPHQIKFDERKPYRLISVARYSPEKQLMHQIQAVEQLLPEFPELELHLLGHGNKLQSELTQYVRDHQLIGHVFLRGFQTDLTAEYQKASLALLTSREESFSIATLEALSFDVPVVSYDINYGPSAMIKDGENGFLVPANDQKGLVQKIREYLTDQEKQTQMMKNCEPLLAKFSPEVVRKMWQDFVHDEMIMSGVTKE</sequence>
<organism evidence="4 5">
    <name type="scientific">Levilactobacillus brevis</name>
    <name type="common">Lactobacillus brevis</name>
    <dbReference type="NCBI Taxonomy" id="1580"/>
    <lineage>
        <taxon>Bacteria</taxon>
        <taxon>Bacillati</taxon>
        <taxon>Bacillota</taxon>
        <taxon>Bacilli</taxon>
        <taxon>Lactobacillales</taxon>
        <taxon>Lactobacillaceae</taxon>
        <taxon>Levilactobacillus</taxon>
    </lineage>
</organism>
<evidence type="ECO:0000256" key="1">
    <source>
        <dbReference type="ARBA" id="ARBA00022676"/>
    </source>
</evidence>
<reference evidence="4" key="1">
    <citation type="submission" date="2018-05" db="EMBL/GenBank/DDBJ databases">
        <title>Genome Comparison of Lactic Acid Bacteria Isolated from non-Wheat Sourdough.</title>
        <authorList>
            <person name="Rice T."/>
            <person name="Axel C."/>
            <person name="Lynch K.M."/>
            <person name="Benz C."/>
            <person name="Arendt E.K."/>
            <person name="Coffey A."/>
        </authorList>
    </citation>
    <scope>NUCLEOTIDE SEQUENCE</scope>
    <source>
        <strain evidence="4">TR055</strain>
    </source>
</reference>
<comment type="caution">
    <text evidence="4">The sequence shown here is derived from an EMBL/GenBank/DDBJ whole genome shotgun (WGS) entry which is preliminary data.</text>
</comment>
<keyword evidence="1" id="KW-0328">Glycosyltransferase</keyword>
<feature type="domain" description="Glycosyl transferase family 1" evidence="3">
    <location>
        <begin position="321"/>
        <end position="475"/>
    </location>
</feature>
<keyword evidence="2" id="KW-0808">Transferase</keyword>
<dbReference type="InterPro" id="IPR001296">
    <property type="entry name" value="Glyco_trans_1"/>
</dbReference>